<comment type="pathway">
    <text evidence="1 11">Metabolic intermediate biosynthesis; chorismate biosynthesis; chorismate from D-erythrose 4-phosphate and phosphoenolpyruvate: step 5/7.</text>
</comment>
<dbReference type="InterPro" id="IPR000623">
    <property type="entry name" value="Shikimate_kinase/TSH1"/>
</dbReference>
<evidence type="ECO:0000256" key="9">
    <source>
        <dbReference type="ARBA" id="ARBA00023141"/>
    </source>
</evidence>
<comment type="subcellular location">
    <subcellularLocation>
        <location evidence="11">Cytoplasm</location>
    </subcellularLocation>
</comment>
<dbReference type="GO" id="GO:0000287">
    <property type="term" value="F:magnesium ion binding"/>
    <property type="evidence" value="ECO:0007669"/>
    <property type="project" value="UniProtKB-UniRule"/>
</dbReference>
<comment type="function">
    <text evidence="11">Catalyzes the specific phosphorylation of the 3-hydroxyl group of shikimic acid using ATP as a cosubstrate.</text>
</comment>
<comment type="subunit">
    <text evidence="11">Monomer.</text>
</comment>
<gene>
    <name evidence="11" type="primary">aroK</name>
    <name evidence="12" type="ORF">F4559_001947</name>
</gene>
<feature type="binding site" evidence="11">
    <location>
        <begin position="12"/>
        <end position="17"/>
    </location>
    <ligand>
        <name>ATP</name>
        <dbReference type="ChEBI" id="CHEBI:30616"/>
    </ligand>
</feature>
<comment type="catalytic activity">
    <reaction evidence="10 11">
        <text>shikimate + ATP = 3-phosphoshikimate + ADP + H(+)</text>
        <dbReference type="Rhea" id="RHEA:13121"/>
        <dbReference type="ChEBI" id="CHEBI:15378"/>
        <dbReference type="ChEBI" id="CHEBI:30616"/>
        <dbReference type="ChEBI" id="CHEBI:36208"/>
        <dbReference type="ChEBI" id="CHEBI:145989"/>
        <dbReference type="ChEBI" id="CHEBI:456216"/>
        <dbReference type="EC" id="2.7.1.71"/>
    </reaction>
</comment>
<dbReference type="SUPFAM" id="SSF52540">
    <property type="entry name" value="P-loop containing nucleoside triphosphate hydrolases"/>
    <property type="match status" value="1"/>
</dbReference>
<feature type="binding site" evidence="11">
    <location>
        <position position="16"/>
    </location>
    <ligand>
        <name>Mg(2+)</name>
        <dbReference type="ChEBI" id="CHEBI:18420"/>
    </ligand>
</feature>
<dbReference type="InterPro" id="IPR027417">
    <property type="entry name" value="P-loop_NTPase"/>
</dbReference>
<keyword evidence="4 11" id="KW-0028">Amino-acid biosynthesis</keyword>
<keyword evidence="7 11" id="KW-0418">Kinase</keyword>
<keyword evidence="11" id="KW-0460">Magnesium</keyword>
<organism evidence="12 13">
    <name type="scientific">Saccharothrix violaceirubra</name>
    <dbReference type="NCBI Taxonomy" id="413306"/>
    <lineage>
        <taxon>Bacteria</taxon>
        <taxon>Bacillati</taxon>
        <taxon>Actinomycetota</taxon>
        <taxon>Actinomycetes</taxon>
        <taxon>Pseudonocardiales</taxon>
        <taxon>Pseudonocardiaceae</taxon>
        <taxon>Saccharothrix</taxon>
    </lineage>
</organism>
<dbReference type="PANTHER" id="PTHR21087">
    <property type="entry name" value="SHIKIMATE KINASE"/>
    <property type="match status" value="1"/>
</dbReference>
<evidence type="ECO:0000256" key="5">
    <source>
        <dbReference type="ARBA" id="ARBA00022679"/>
    </source>
</evidence>
<dbReference type="GO" id="GO:0004765">
    <property type="term" value="F:shikimate kinase activity"/>
    <property type="evidence" value="ECO:0007669"/>
    <property type="project" value="UniProtKB-UniRule"/>
</dbReference>
<name>A0A7W7T118_9PSEU</name>
<evidence type="ECO:0000256" key="3">
    <source>
        <dbReference type="ARBA" id="ARBA00012154"/>
    </source>
</evidence>
<dbReference type="AlphaFoldDB" id="A0A7W7T118"/>
<feature type="binding site" evidence="11">
    <location>
        <position position="136"/>
    </location>
    <ligand>
        <name>substrate</name>
    </ligand>
</feature>
<sequence>MSPRFVVLGPPGAGKTTVGQLLAERLALPFRDTDEDVVTRTGKPISDIFTTEGEPAFRALEEDAVADGLATHDGVLALGGGAVLSATTRERLQEHTVVFLNVGMAEGVRRTGLSTARPLLAGVNPRATFKTLLDARLPLYRQVATVEVLTDDLEPEQVVTAILAAHP</sequence>
<dbReference type="EMBL" id="JACHJS010000001">
    <property type="protein sequence ID" value="MBB4964588.1"/>
    <property type="molecule type" value="Genomic_DNA"/>
</dbReference>
<evidence type="ECO:0000256" key="10">
    <source>
        <dbReference type="ARBA" id="ARBA00048567"/>
    </source>
</evidence>
<evidence type="ECO:0000256" key="8">
    <source>
        <dbReference type="ARBA" id="ARBA00022840"/>
    </source>
</evidence>
<dbReference type="InterPro" id="IPR023000">
    <property type="entry name" value="Shikimate_kinase_CS"/>
</dbReference>
<dbReference type="PANTHER" id="PTHR21087:SF16">
    <property type="entry name" value="SHIKIMATE KINASE 1, CHLOROPLASTIC"/>
    <property type="match status" value="1"/>
</dbReference>
<dbReference type="GO" id="GO:0005829">
    <property type="term" value="C:cytosol"/>
    <property type="evidence" value="ECO:0007669"/>
    <property type="project" value="TreeGrafter"/>
</dbReference>
<dbReference type="CDD" id="cd00464">
    <property type="entry name" value="SK"/>
    <property type="match status" value="1"/>
</dbReference>
<dbReference type="RefSeq" id="WP_184667703.1">
    <property type="nucleotide sequence ID" value="NZ_BAABAI010000031.1"/>
</dbReference>
<dbReference type="Pfam" id="PF01202">
    <property type="entry name" value="SKI"/>
    <property type="match status" value="1"/>
</dbReference>
<keyword evidence="11" id="KW-0963">Cytoplasm</keyword>
<keyword evidence="11" id="KW-0479">Metal-binding</keyword>
<evidence type="ECO:0000256" key="7">
    <source>
        <dbReference type="ARBA" id="ARBA00022777"/>
    </source>
</evidence>
<evidence type="ECO:0000256" key="2">
    <source>
        <dbReference type="ARBA" id="ARBA00006997"/>
    </source>
</evidence>
<dbReference type="GO" id="GO:0009423">
    <property type="term" value="P:chorismate biosynthetic process"/>
    <property type="evidence" value="ECO:0007669"/>
    <property type="project" value="UniProtKB-UniRule"/>
</dbReference>
<feature type="binding site" evidence="11">
    <location>
        <position position="80"/>
    </location>
    <ligand>
        <name>substrate</name>
    </ligand>
</feature>
<evidence type="ECO:0000256" key="11">
    <source>
        <dbReference type="HAMAP-Rule" id="MF_00109"/>
    </source>
</evidence>
<dbReference type="HAMAP" id="MF_00109">
    <property type="entry name" value="Shikimate_kinase"/>
    <property type="match status" value="1"/>
</dbReference>
<evidence type="ECO:0000256" key="6">
    <source>
        <dbReference type="ARBA" id="ARBA00022741"/>
    </source>
</evidence>
<dbReference type="Proteomes" id="UP000542674">
    <property type="component" value="Unassembled WGS sequence"/>
</dbReference>
<feature type="binding site" evidence="11">
    <location>
        <position position="58"/>
    </location>
    <ligand>
        <name>substrate</name>
    </ligand>
</feature>
<evidence type="ECO:0000256" key="4">
    <source>
        <dbReference type="ARBA" id="ARBA00022605"/>
    </source>
</evidence>
<keyword evidence="13" id="KW-1185">Reference proteome</keyword>
<dbReference type="GO" id="GO:0005524">
    <property type="term" value="F:ATP binding"/>
    <property type="evidence" value="ECO:0007669"/>
    <property type="project" value="UniProtKB-UniRule"/>
</dbReference>
<proteinExistence type="inferred from homology"/>
<dbReference type="GO" id="GO:0009073">
    <property type="term" value="P:aromatic amino acid family biosynthetic process"/>
    <property type="evidence" value="ECO:0007669"/>
    <property type="project" value="UniProtKB-KW"/>
</dbReference>
<dbReference type="PROSITE" id="PS01128">
    <property type="entry name" value="SHIKIMATE_KINASE"/>
    <property type="match status" value="1"/>
</dbReference>
<reference evidence="12 13" key="1">
    <citation type="submission" date="2020-08" db="EMBL/GenBank/DDBJ databases">
        <title>Sequencing the genomes of 1000 actinobacteria strains.</title>
        <authorList>
            <person name="Klenk H.-P."/>
        </authorList>
    </citation>
    <scope>NUCLEOTIDE SEQUENCE [LARGE SCALE GENOMIC DNA]</scope>
    <source>
        <strain evidence="12 13">DSM 45084</strain>
    </source>
</reference>
<dbReference type="UniPathway" id="UPA00053">
    <property type="reaction ID" value="UER00088"/>
</dbReference>
<comment type="caution">
    <text evidence="12">The sequence shown here is derived from an EMBL/GenBank/DDBJ whole genome shotgun (WGS) entry which is preliminary data.</text>
</comment>
<dbReference type="Gene3D" id="3.40.50.300">
    <property type="entry name" value="P-loop containing nucleotide triphosphate hydrolases"/>
    <property type="match status" value="1"/>
</dbReference>
<feature type="binding site" evidence="11">
    <location>
        <position position="117"/>
    </location>
    <ligand>
        <name>ATP</name>
        <dbReference type="ChEBI" id="CHEBI:30616"/>
    </ligand>
</feature>
<dbReference type="EC" id="2.7.1.71" evidence="3 11"/>
<comment type="similarity">
    <text evidence="2 11">Belongs to the shikimate kinase family.</text>
</comment>
<dbReference type="PRINTS" id="PR01100">
    <property type="entry name" value="SHIKIMTKNASE"/>
</dbReference>
<keyword evidence="5 11" id="KW-0808">Transferase</keyword>
<feature type="binding site" evidence="11">
    <location>
        <position position="34"/>
    </location>
    <ligand>
        <name>substrate</name>
    </ligand>
</feature>
<evidence type="ECO:0000313" key="12">
    <source>
        <dbReference type="EMBL" id="MBB4964588.1"/>
    </source>
</evidence>
<dbReference type="InterPro" id="IPR031322">
    <property type="entry name" value="Shikimate/glucono_kinase"/>
</dbReference>
<dbReference type="GO" id="GO:0008652">
    <property type="term" value="P:amino acid biosynthetic process"/>
    <property type="evidence" value="ECO:0007669"/>
    <property type="project" value="UniProtKB-KW"/>
</dbReference>
<accession>A0A7W7T118</accession>
<comment type="caution">
    <text evidence="11">Lacks conserved residue(s) required for the propagation of feature annotation.</text>
</comment>
<keyword evidence="6 11" id="KW-0547">Nucleotide-binding</keyword>
<evidence type="ECO:0000256" key="1">
    <source>
        <dbReference type="ARBA" id="ARBA00004842"/>
    </source>
</evidence>
<keyword evidence="8 11" id="KW-0067">ATP-binding</keyword>
<evidence type="ECO:0000313" key="13">
    <source>
        <dbReference type="Proteomes" id="UP000542674"/>
    </source>
</evidence>
<protein>
    <recommendedName>
        <fullName evidence="3 11">Shikimate kinase</fullName>
        <shortName evidence="11">SK</shortName>
        <ecNumber evidence="3 11">2.7.1.71</ecNumber>
    </recommendedName>
</protein>
<comment type="cofactor">
    <cofactor evidence="11">
        <name>Mg(2+)</name>
        <dbReference type="ChEBI" id="CHEBI:18420"/>
    </cofactor>
    <text evidence="11">Binds 1 Mg(2+) ion per subunit.</text>
</comment>
<keyword evidence="9 11" id="KW-0057">Aromatic amino acid biosynthesis</keyword>